<accession>A0A409WDM0</accession>
<evidence type="ECO:0000256" key="1">
    <source>
        <dbReference type="PROSITE-ProRule" id="PRU00235"/>
    </source>
</evidence>
<dbReference type="AlphaFoldDB" id="A0A409WDM0"/>
<dbReference type="STRING" id="231916.A0A409WDM0"/>
<dbReference type="PANTHER" id="PTHR47563">
    <property type="entry name" value="PROTEIN FMP25, MITOCHONDRIAL"/>
    <property type="match status" value="1"/>
</dbReference>
<dbReference type="PROSITE" id="PS50012">
    <property type="entry name" value="RCC1_3"/>
    <property type="match status" value="1"/>
</dbReference>
<dbReference type="GO" id="GO:0034551">
    <property type="term" value="P:mitochondrial respiratory chain complex III assembly"/>
    <property type="evidence" value="ECO:0007669"/>
    <property type="project" value="TreeGrafter"/>
</dbReference>
<dbReference type="PANTHER" id="PTHR47563:SF1">
    <property type="entry name" value="PROTEIN FMP25, MITOCHONDRIAL"/>
    <property type="match status" value="1"/>
</dbReference>
<keyword evidence="3" id="KW-1185">Reference proteome</keyword>
<dbReference type="InterPro" id="IPR053245">
    <property type="entry name" value="MitoProcess-Associated"/>
</dbReference>
<dbReference type="SUPFAM" id="SSF50985">
    <property type="entry name" value="RCC1/BLIP-II"/>
    <property type="match status" value="1"/>
</dbReference>
<dbReference type="InParanoid" id="A0A409WDM0"/>
<proteinExistence type="predicted"/>
<evidence type="ECO:0000313" key="2">
    <source>
        <dbReference type="EMBL" id="PPQ76625.1"/>
    </source>
</evidence>
<protein>
    <submittedName>
        <fullName evidence="2">Uncharacterized protein</fullName>
    </submittedName>
</protein>
<evidence type="ECO:0000313" key="3">
    <source>
        <dbReference type="Proteomes" id="UP000284706"/>
    </source>
</evidence>
<name>A0A409WDM0_9AGAR</name>
<dbReference type="Pfam" id="PF00415">
    <property type="entry name" value="RCC1"/>
    <property type="match status" value="1"/>
</dbReference>
<dbReference type="OrthoDB" id="10256179at2759"/>
<dbReference type="EMBL" id="NHYE01005139">
    <property type="protein sequence ID" value="PPQ76625.1"/>
    <property type="molecule type" value="Genomic_DNA"/>
</dbReference>
<dbReference type="Proteomes" id="UP000284706">
    <property type="component" value="Unassembled WGS sequence"/>
</dbReference>
<dbReference type="GO" id="GO:0005743">
    <property type="term" value="C:mitochondrial inner membrane"/>
    <property type="evidence" value="ECO:0007669"/>
    <property type="project" value="TreeGrafter"/>
</dbReference>
<reference evidence="2 3" key="1">
    <citation type="journal article" date="2018" name="Evol. Lett.">
        <title>Horizontal gene cluster transfer increased hallucinogenic mushroom diversity.</title>
        <authorList>
            <person name="Reynolds H.T."/>
            <person name="Vijayakumar V."/>
            <person name="Gluck-Thaler E."/>
            <person name="Korotkin H.B."/>
            <person name="Matheny P.B."/>
            <person name="Slot J.C."/>
        </authorList>
    </citation>
    <scope>NUCLEOTIDE SEQUENCE [LARGE SCALE GENOMIC DNA]</scope>
    <source>
        <strain evidence="2 3">SRW20</strain>
    </source>
</reference>
<sequence>MFRCARTSFRLSHLQRIRHSSSTAYQATRGHGLAITFASTVVAGSVIWYSTSKTYNDAAVPPFNVERPKSATIPFDKPKDPDALSSYVWGSNVNKTLSPNEVTDLVPTPTVAKWLDGVALRDLQLHQRHSACVDAKGDVYQWGDGFFEDKVPTPHLPHLTLRGKNIVQLQLTDDKVYALSSSGKVYTLASAASKQELAPGAPTPASDGWWGTGWLWGEDETVDFAELTPYDTGLGWREQFVSIKAGKNHLLALTSKGRVFAHPVNKKANHYGQLGFSRFSMPDPALPFGKKETHLHIEFVPKSLADPYSNATPSVRLKPTSYTSPNIAEVDDTSIRFCPHLFEIPVLHGIEIAEIATGARTSFARTPTGKVLAWGANEYGQLGLGSNIVLETITIPTEVILWRFTPETTDTKCTGIFAGGDLSAFVAERQANSNAPTLVDVLMSGNGQFGGLGNNAYTTAQSTPSRVKGLSSLVQYSDRTQRLEPIRPESISISPTGHVLATLNSSTESGVWGRDLMVWGRNQSHELGNAKKSTIASPTGLQTPDGERFMLTRKKAKEVKDLHGNVWKKGVNVEQREVVGYENSAVYWKIV</sequence>
<feature type="repeat" description="RCC1" evidence="1">
    <location>
        <begin position="369"/>
        <end position="429"/>
    </location>
</feature>
<dbReference type="InterPro" id="IPR009091">
    <property type="entry name" value="RCC1/BLIP-II"/>
</dbReference>
<comment type="caution">
    <text evidence="2">The sequence shown here is derived from an EMBL/GenBank/DDBJ whole genome shotgun (WGS) entry which is preliminary data.</text>
</comment>
<organism evidence="2 3">
    <name type="scientific">Gymnopilus dilepis</name>
    <dbReference type="NCBI Taxonomy" id="231916"/>
    <lineage>
        <taxon>Eukaryota</taxon>
        <taxon>Fungi</taxon>
        <taxon>Dikarya</taxon>
        <taxon>Basidiomycota</taxon>
        <taxon>Agaricomycotina</taxon>
        <taxon>Agaricomycetes</taxon>
        <taxon>Agaricomycetidae</taxon>
        <taxon>Agaricales</taxon>
        <taxon>Agaricineae</taxon>
        <taxon>Hymenogastraceae</taxon>
        <taxon>Gymnopilus</taxon>
    </lineage>
</organism>
<dbReference type="InterPro" id="IPR000408">
    <property type="entry name" value="Reg_chr_condens"/>
</dbReference>
<dbReference type="Gene3D" id="2.130.10.30">
    <property type="entry name" value="Regulator of chromosome condensation 1/beta-lactamase-inhibitor protein II"/>
    <property type="match status" value="1"/>
</dbReference>
<gene>
    <name evidence="2" type="ORF">CVT26_012732</name>
</gene>